<gene>
    <name evidence="2" type="ORF">GCM10009760_55480</name>
</gene>
<dbReference type="RefSeq" id="WP_344468712.1">
    <property type="nucleotide sequence ID" value="NZ_BAAANT010000046.1"/>
</dbReference>
<name>A0ABN3A787_9ACTN</name>
<protein>
    <recommendedName>
        <fullName evidence="4">Serine protease</fullName>
    </recommendedName>
</protein>
<reference evidence="2 3" key="1">
    <citation type="journal article" date="2019" name="Int. J. Syst. Evol. Microbiol.">
        <title>The Global Catalogue of Microorganisms (GCM) 10K type strain sequencing project: providing services to taxonomists for standard genome sequencing and annotation.</title>
        <authorList>
            <consortium name="The Broad Institute Genomics Platform"/>
            <consortium name="The Broad Institute Genome Sequencing Center for Infectious Disease"/>
            <person name="Wu L."/>
            <person name="Ma J."/>
        </authorList>
    </citation>
    <scope>NUCLEOTIDE SEQUENCE [LARGE SCALE GENOMIC DNA]</scope>
    <source>
        <strain evidence="2 3">JCM 14560</strain>
    </source>
</reference>
<evidence type="ECO:0008006" key="4">
    <source>
        <dbReference type="Google" id="ProtNLM"/>
    </source>
</evidence>
<evidence type="ECO:0000313" key="3">
    <source>
        <dbReference type="Proteomes" id="UP001422759"/>
    </source>
</evidence>
<feature type="compositionally biased region" description="Low complexity" evidence="1">
    <location>
        <begin position="476"/>
        <end position="485"/>
    </location>
</feature>
<dbReference type="SUPFAM" id="SSF50494">
    <property type="entry name" value="Trypsin-like serine proteases"/>
    <property type="match status" value="1"/>
</dbReference>
<accession>A0ABN3A787</accession>
<dbReference type="Pfam" id="PF13365">
    <property type="entry name" value="Trypsin_2"/>
    <property type="match status" value="1"/>
</dbReference>
<feature type="region of interest" description="Disordered" evidence="1">
    <location>
        <begin position="1084"/>
        <end position="1113"/>
    </location>
</feature>
<feature type="region of interest" description="Disordered" evidence="1">
    <location>
        <begin position="466"/>
        <end position="489"/>
    </location>
</feature>
<proteinExistence type="predicted"/>
<dbReference type="Proteomes" id="UP001422759">
    <property type="component" value="Unassembled WGS sequence"/>
</dbReference>
<comment type="caution">
    <text evidence="2">The sequence shown here is derived from an EMBL/GenBank/DDBJ whole genome shotgun (WGS) entry which is preliminary data.</text>
</comment>
<keyword evidence="3" id="KW-1185">Reference proteome</keyword>
<dbReference type="EMBL" id="BAAANT010000046">
    <property type="protein sequence ID" value="GAA2155475.1"/>
    <property type="molecule type" value="Genomic_DNA"/>
</dbReference>
<organism evidence="2 3">
    <name type="scientific">Kitasatospora kazusensis</name>
    <dbReference type="NCBI Taxonomy" id="407974"/>
    <lineage>
        <taxon>Bacteria</taxon>
        <taxon>Bacillati</taxon>
        <taxon>Actinomycetota</taxon>
        <taxon>Actinomycetes</taxon>
        <taxon>Kitasatosporales</taxon>
        <taxon>Streptomycetaceae</taxon>
        <taxon>Kitasatospora</taxon>
    </lineage>
</organism>
<dbReference type="InterPro" id="IPR009003">
    <property type="entry name" value="Peptidase_S1_PA"/>
</dbReference>
<evidence type="ECO:0000313" key="2">
    <source>
        <dbReference type="EMBL" id="GAA2155475.1"/>
    </source>
</evidence>
<evidence type="ECO:0000256" key="1">
    <source>
        <dbReference type="SAM" id="MobiDB-lite"/>
    </source>
</evidence>
<sequence>MAGAELALLRICGPDGRVRGLGFVVDLLGTVLTAHEVVAGPGRLVLHTPGGQTRVLGPESVEPLPECGLALLRTDAVGGVPVPPLPVAAAEAGRPVAVPYLREGREEPLLAQGAVFSTGTAMYPWADTFHLVEGALLLDLAQPGGRATPGAPVLDAETGAVLGVVAPGLRGGHRDGVPAAAVAGAAPAGVLARNAATVPAYGRALNLGGVLQLASVQLGTATAGPGRIADLAADRVDRPDGLLGEQPQETVTVLVGAAGSGRSTELAALTVRRTGGPDPLPTLWLRGAGLAAADTSLAAAVGRELARAAELLSVPPPDPTAAGLLCAAAGRPLLVVLDAPEEAAAAVSESWHRASAEWLSAAGARLLTACRPEEWERHGAAAALPHALGPLPAEAADRAARRYGLPPDWLADPADAAHPLAVRLAGELSVAGVCGPAPGRPELFAAYLDLCCLRVGRRLVAGTEVRRPGAHRRGAPRPAAGPDSGDGAGRLRRQAAVVAGRMHEAARQMLAVGHGGLGREAFDALFPVEDGWARAVLAEGLFVPAGDGYRAGHEEFAEWLQGQHLDLDRALRLLLAEDGAGPDGPGVPRHRVGPVLAALRRLARTWGAEALDQWLHRLQRALEAAAPGSEPAWWAGRLLAAALAASPDLTAHRPLLERLAERGEQGGEFGPAFWAALPLAPGTRLELLRRLVRTDGPAQTFRAVTADLLTADPHTVLPLLCRWLADGGRLPARPGSTVADLAHDLLYAHRRLALDDLTECLVAAAHPRADALLSLLAAEEPSALCRAVDRWSHDPRPERHVAAAVHALRTAPHATGSGPGLLRFTALTLLARDGEPGLHGAALALLVLDPKTRVRHLAAALAAYAADDPFVTAEVLAPALASDPGPVLAALRRRLAAPGGAPAEGLRVLAGAADPATVRRGLELAAELLRERPERAAQLAEYLDRVLARGADATPLLAVVPGLPVAARRVFAVLLAEPGPPARGPALDVLLAGERDPLVLTAVLERIAETCSEHEPARARELVELAGAGAGPADAALVRCAGRSAAFARLLAEWPSAGPALRGGPLLARMRALVTAGRDPQYAAAEAERDAGGGAPRAGGLPVPKQGRAHGTL</sequence>